<protein>
    <submittedName>
        <fullName evidence="2">Uncharacterized protein</fullName>
    </submittedName>
</protein>
<gene>
    <name evidence="2" type="ORF">NDU88_002732</name>
</gene>
<reference evidence="2" key="1">
    <citation type="journal article" date="2022" name="bioRxiv">
        <title>Sequencing and chromosome-scale assembly of the giantPleurodeles waltlgenome.</title>
        <authorList>
            <person name="Brown T."/>
            <person name="Elewa A."/>
            <person name="Iarovenko S."/>
            <person name="Subramanian E."/>
            <person name="Araus A.J."/>
            <person name="Petzold A."/>
            <person name="Susuki M."/>
            <person name="Suzuki K.-i.T."/>
            <person name="Hayashi T."/>
            <person name="Toyoda A."/>
            <person name="Oliveira C."/>
            <person name="Osipova E."/>
            <person name="Leigh N.D."/>
            <person name="Simon A."/>
            <person name="Yun M.H."/>
        </authorList>
    </citation>
    <scope>NUCLEOTIDE SEQUENCE</scope>
    <source>
        <strain evidence="2">20211129_DDA</strain>
        <tissue evidence="2">Liver</tissue>
    </source>
</reference>
<feature type="compositionally biased region" description="Polar residues" evidence="1">
    <location>
        <begin position="99"/>
        <end position="116"/>
    </location>
</feature>
<evidence type="ECO:0000313" key="2">
    <source>
        <dbReference type="EMBL" id="KAJ1105324.1"/>
    </source>
</evidence>
<organism evidence="2 3">
    <name type="scientific">Pleurodeles waltl</name>
    <name type="common">Iberian ribbed newt</name>
    <dbReference type="NCBI Taxonomy" id="8319"/>
    <lineage>
        <taxon>Eukaryota</taxon>
        <taxon>Metazoa</taxon>
        <taxon>Chordata</taxon>
        <taxon>Craniata</taxon>
        <taxon>Vertebrata</taxon>
        <taxon>Euteleostomi</taxon>
        <taxon>Amphibia</taxon>
        <taxon>Batrachia</taxon>
        <taxon>Caudata</taxon>
        <taxon>Salamandroidea</taxon>
        <taxon>Salamandridae</taxon>
        <taxon>Pleurodelinae</taxon>
        <taxon>Pleurodeles</taxon>
    </lineage>
</organism>
<feature type="region of interest" description="Disordered" evidence="1">
    <location>
        <begin position="93"/>
        <end position="116"/>
    </location>
</feature>
<evidence type="ECO:0000256" key="1">
    <source>
        <dbReference type="SAM" id="MobiDB-lite"/>
    </source>
</evidence>
<name>A0AAV7MQI7_PLEWA</name>
<keyword evidence="3" id="KW-1185">Reference proteome</keyword>
<dbReference type="Proteomes" id="UP001066276">
    <property type="component" value="Chromosome 9"/>
</dbReference>
<sequence length="116" mass="12607">MLRTLQNSLETMNFQANKMGIQISLLNTLGMYVAGITKQISNLNNLVKRAKAHVGAPESYCWCNILSVLGELATLPEVMTKLQGDLKEVANGRLKKSNGTKQADGAISSSEPLSWV</sequence>
<comment type="caution">
    <text evidence="2">The sequence shown here is derived from an EMBL/GenBank/DDBJ whole genome shotgun (WGS) entry which is preliminary data.</text>
</comment>
<dbReference type="AlphaFoldDB" id="A0AAV7MQI7"/>
<accession>A0AAV7MQI7</accession>
<proteinExistence type="predicted"/>
<evidence type="ECO:0000313" key="3">
    <source>
        <dbReference type="Proteomes" id="UP001066276"/>
    </source>
</evidence>
<dbReference type="EMBL" id="JANPWB010000013">
    <property type="protein sequence ID" value="KAJ1105324.1"/>
    <property type="molecule type" value="Genomic_DNA"/>
</dbReference>